<evidence type="ECO:0000313" key="3">
    <source>
        <dbReference type="Proteomes" id="UP001329825"/>
    </source>
</evidence>
<feature type="region of interest" description="Disordered" evidence="1">
    <location>
        <begin position="365"/>
        <end position="388"/>
    </location>
</feature>
<organism evidence="2 3">
    <name type="scientific">Kwoniella shivajii</name>
    <dbReference type="NCBI Taxonomy" id="564305"/>
    <lineage>
        <taxon>Eukaryota</taxon>
        <taxon>Fungi</taxon>
        <taxon>Dikarya</taxon>
        <taxon>Basidiomycota</taxon>
        <taxon>Agaricomycotina</taxon>
        <taxon>Tremellomycetes</taxon>
        <taxon>Tremellales</taxon>
        <taxon>Cryptococcaceae</taxon>
        <taxon>Kwoniella</taxon>
    </lineage>
</organism>
<name>A0ABZ1D2S7_9TREE</name>
<evidence type="ECO:0008006" key="4">
    <source>
        <dbReference type="Google" id="ProtNLM"/>
    </source>
</evidence>
<keyword evidence="3" id="KW-1185">Reference proteome</keyword>
<dbReference type="RefSeq" id="XP_062793076.1">
    <property type="nucleotide sequence ID" value="XM_062937025.1"/>
</dbReference>
<gene>
    <name evidence="2" type="ORF">IL334_005312</name>
</gene>
<feature type="region of interest" description="Disordered" evidence="1">
    <location>
        <begin position="121"/>
        <end position="153"/>
    </location>
</feature>
<accession>A0ABZ1D2S7</accession>
<reference evidence="2 3" key="1">
    <citation type="submission" date="2024-01" db="EMBL/GenBank/DDBJ databases">
        <title>Comparative genomics of Cryptococcus and Kwoniella reveals pathogenesis evolution and contrasting modes of karyotype evolution via chromosome fusion or intercentromeric recombination.</title>
        <authorList>
            <person name="Coelho M.A."/>
            <person name="David-Palma M."/>
            <person name="Shea T."/>
            <person name="Bowers K."/>
            <person name="McGinley-Smith S."/>
            <person name="Mohammad A.W."/>
            <person name="Gnirke A."/>
            <person name="Yurkov A.M."/>
            <person name="Nowrousian M."/>
            <person name="Sun S."/>
            <person name="Cuomo C.A."/>
            <person name="Heitman J."/>
        </authorList>
    </citation>
    <scope>NUCLEOTIDE SEQUENCE [LARGE SCALE GENOMIC DNA]</scope>
    <source>
        <strain evidence="2">CBS 11374</strain>
    </source>
</reference>
<evidence type="ECO:0000313" key="2">
    <source>
        <dbReference type="EMBL" id="WRT68336.1"/>
    </source>
</evidence>
<feature type="compositionally biased region" description="Acidic residues" evidence="1">
    <location>
        <begin position="143"/>
        <end position="153"/>
    </location>
</feature>
<feature type="region of interest" description="Disordered" evidence="1">
    <location>
        <begin position="183"/>
        <end position="215"/>
    </location>
</feature>
<feature type="compositionally biased region" description="Polar residues" evidence="1">
    <location>
        <begin position="196"/>
        <end position="206"/>
    </location>
</feature>
<protein>
    <recommendedName>
        <fullName evidence="4">FAR1 domain-containing protein</fullName>
    </recommendedName>
</protein>
<sequence length="403" mass="46188">MPICIVPDHNAEDFNEMLNLPYTEIHGKLNEFALLRGYKYVFSPGGRPSERHPGFELRCDHHGNTTENSWFKTNCVHKIVFKPKSTKSKDEKGKEYYRDDPAWEIDWRKTTTGIHNVMIKHNHGPKSVRPVIKAGEEKKDDKEEYDDDDDYDPESFLANFTSFKKGKADKALTKGDPILATSQQSTLASTTPLPVGSTSTAATNHTGTDKEDCAKEKGKKVMQNLCKTQLRFIDTDSTSSSSASFEAQDQSERATQEHGKLCVKYRKTLQDEFDELKIAHGVLLVAHDELEDDLTDAKEKIQTLTEMKEDLSNDLKQERANNRAILQVTQDENQSLRNENNELRQAIKARDELEQLEEAEKKRAAELREEEKKRKAAEEAEKEKIMEKRRKLEELVKKGREKC</sequence>
<dbReference type="GeneID" id="87957443"/>
<proteinExistence type="predicted"/>
<evidence type="ECO:0000256" key="1">
    <source>
        <dbReference type="SAM" id="MobiDB-lite"/>
    </source>
</evidence>
<dbReference type="EMBL" id="CP141887">
    <property type="protein sequence ID" value="WRT68336.1"/>
    <property type="molecule type" value="Genomic_DNA"/>
</dbReference>
<dbReference type="Proteomes" id="UP001329825">
    <property type="component" value="Chromosome 7"/>
</dbReference>